<gene>
    <name evidence="5" type="ORF">VC35_10585</name>
</gene>
<evidence type="ECO:0000313" key="5">
    <source>
        <dbReference type="EMBL" id="KJZ47479.1"/>
    </source>
</evidence>
<dbReference type="InterPro" id="IPR006530">
    <property type="entry name" value="YD"/>
</dbReference>
<feature type="domain" description="Teneurin-like YD-shell" evidence="4">
    <location>
        <begin position="757"/>
        <end position="1310"/>
    </location>
</feature>
<evidence type="ECO:0000256" key="1">
    <source>
        <dbReference type="ARBA" id="ARBA00022737"/>
    </source>
</evidence>
<dbReference type="PATRIC" id="fig|294.132.peg.859"/>
<feature type="transmembrane region" description="Helical" evidence="3">
    <location>
        <begin position="1368"/>
        <end position="1388"/>
    </location>
</feature>
<proteinExistence type="predicted"/>
<keyword evidence="3" id="KW-1133">Transmembrane helix</keyword>
<feature type="region of interest" description="Disordered" evidence="2">
    <location>
        <begin position="1471"/>
        <end position="1502"/>
    </location>
</feature>
<dbReference type="InterPro" id="IPR022385">
    <property type="entry name" value="Rhs_assc_core"/>
</dbReference>
<evidence type="ECO:0000256" key="3">
    <source>
        <dbReference type="SAM" id="Phobius"/>
    </source>
</evidence>
<dbReference type="OrthoDB" id="5862074at2"/>
<evidence type="ECO:0000259" key="4">
    <source>
        <dbReference type="Pfam" id="PF25023"/>
    </source>
</evidence>
<keyword evidence="1" id="KW-0677">Repeat</keyword>
<dbReference type="InterPro" id="IPR050708">
    <property type="entry name" value="T6SS_VgrG/RHS"/>
</dbReference>
<comment type="caution">
    <text evidence="5">The sequence shown here is derived from an EMBL/GenBank/DDBJ whole genome shotgun (WGS) entry which is preliminary data.</text>
</comment>
<dbReference type="Pfam" id="PF25023">
    <property type="entry name" value="TEN_YD-shell"/>
    <property type="match status" value="1"/>
</dbReference>
<dbReference type="SUPFAM" id="SSF56399">
    <property type="entry name" value="ADP-ribosylation"/>
    <property type="match status" value="1"/>
</dbReference>
<dbReference type="EMBL" id="LACC01000012">
    <property type="protein sequence ID" value="KJZ47479.1"/>
    <property type="molecule type" value="Genomic_DNA"/>
</dbReference>
<dbReference type="Proteomes" id="UP000033588">
    <property type="component" value="Unassembled WGS sequence"/>
</dbReference>
<dbReference type="PANTHER" id="PTHR32305:SF15">
    <property type="entry name" value="PROTEIN RHSA-RELATED"/>
    <property type="match status" value="1"/>
</dbReference>
<name>A0A0F4TTX1_PSEFL</name>
<dbReference type="PANTHER" id="PTHR32305">
    <property type="match status" value="1"/>
</dbReference>
<dbReference type="NCBIfam" id="TIGR01643">
    <property type="entry name" value="YD_repeat_2x"/>
    <property type="match status" value="1"/>
</dbReference>
<organism evidence="5 6">
    <name type="scientific">Pseudomonas fluorescens</name>
    <dbReference type="NCBI Taxonomy" id="294"/>
    <lineage>
        <taxon>Bacteria</taxon>
        <taxon>Pseudomonadati</taxon>
        <taxon>Pseudomonadota</taxon>
        <taxon>Gammaproteobacteria</taxon>
        <taxon>Pseudomonadales</taxon>
        <taxon>Pseudomonadaceae</taxon>
        <taxon>Pseudomonas</taxon>
    </lineage>
</organism>
<keyword evidence="3" id="KW-0472">Membrane</keyword>
<evidence type="ECO:0000313" key="6">
    <source>
        <dbReference type="Proteomes" id="UP000033588"/>
    </source>
</evidence>
<feature type="transmembrane region" description="Helical" evidence="3">
    <location>
        <begin position="1340"/>
        <end position="1361"/>
    </location>
</feature>
<dbReference type="InterPro" id="IPR056823">
    <property type="entry name" value="TEN-like_YD-shell"/>
</dbReference>
<sequence length="1576" mass="172191">MAALKQENFHSAAFNFEGFLAGGVDPRTGIYTCSLTLGELTSGVMNGPSLPVRLFYSPLNGGDDGLGQGWSLALTRYDIVSGMFTLSAGERYKARQTSTQLVFDELKLETLKVQRSGPGRFDVVHKSGLREQLRVYGDSDLAVPMKIVAANGTAILLDYTAINGEPVLAAVRDEHRTLLSITRTAGQVRLTQNPGTPCEATFVLKLANDAVSTIRLPDGGLWSMTYETIKGLECLTQMTSPLGARELIRYQSDGHRFPPGAPVPAIPYVISHTVFPGQKQPAITTNYTYSRQNFLGFDDPDIRWSKDGDTLYQSSSDYHYASTETLMRGPVVHRSIKRTYNKYHLLVAQVRTCNQKLTSQSIEYHLEPGKSFDRQPAQFRMPKARTLRYDNRKTGASREEVIKTEFDAWGNLLKQVEANGVVTLSEFYPAAGADGCPADPLGFVRFEKQRTVLPASGFADAATMLVRFRYRSLGQAGQAGHDVVLEQKVLYEQATAGDLRCSQVDLMYVDQPTDTLRHGLLKKQTTTRNGMANETEFYYTFNDVSLDLKTIETSFDGARKTSTLTYSTLNGLKLAEQSEDEGQVEYTYDGLGRVLSETVASTSAFAVTRSTQYQLPSIGNVPAATLTTDVNGVQQKTCFDGLGRVISIDEQDADQSTLGEFRQVYATRYDRLGQLTDETLTDWWPGQTRMLNTHFDFDDWGQLKTTVHPDGRQEHCDYDPVSRQEAKWQEGMGKSVTTYNAFGKPDSVELFDTGGQRQGKHQYEYDGLGRSVGQTDPVGNRTTFEYDVFNRLTRSVLPDAHVVQTEYAAHSDEPLPIEVTLAGRSLGQQRFDGLGRLVQSRCGGRTTDAGYEAGFSQPAWKQMPSGERIEFQYEHHLGGRVKERKATGLLARYEYHPRLGELTKCVEQQRETRLEYYRSGRLKRETLKVEAVEKSLSYTYTLLGRPLSCTDVLGEEHKTEYDEQGRPKSFAQPALKATFAYNALGQLSTVDARATDGQGSMVTRLIYDDLGREVTRTFEVSGGITRTLSSSYTLAGKLAQKTLKQGDEVVRSEQFSYDSRGRLGNYSCTGTQRPLDAQGKEIIRQCYVFDAFDNIVSLETEFPGGRNLELFEFSASDPTQLTGIRNSHADYPAPVVLQYDANGHLIVDEQARRLTYDALGRLTQVAGAVGAVVRSYHYDARDQLAELSQPSGTAIQCFYRAGRAINEICGPDASTSLRQDDILLGQDRKGDAAGVRLLGIDQQQTTLTELLAGQSRHVAYSPYGHSPSEGGLLSLLRFAGEPLDPLTGLYLPGNGYRAYSPALMRFISPDNLSPFGAGGLNPYAYCAGDPINRIDPTGHIWQSLLGITLSVVGLALSVATLGAATPLALLSISLAATSTALAISGIVVDELAPDSGVGDALGWASLVTGGLSAACGVGALGRSAVKAGNRLAGAYKSGLSSDPKAAAKAMASGMGKAKKASGIVKGKGAKKAAKAAQAGESGPSTPTRWTRTGIGDESIPSDLKPAYRGEWEKFKGGLDQGLHPKQAAELMDDPFFKKLSGANNQWTVRIGGKDRVSFAIHDRSHEVQILQIGGHP</sequence>
<feature type="transmembrane region" description="Helical" evidence="3">
    <location>
        <begin position="1400"/>
        <end position="1421"/>
    </location>
</feature>
<keyword evidence="3" id="KW-0812">Transmembrane</keyword>
<protein>
    <submittedName>
        <fullName evidence="5">Type IV secretion protein Rhs</fullName>
    </submittedName>
</protein>
<dbReference type="NCBIfam" id="TIGR03696">
    <property type="entry name" value="Rhs_assc_core"/>
    <property type="match status" value="1"/>
</dbReference>
<accession>A0A0F4TTX1</accession>
<reference evidence="5 6" key="1">
    <citation type="submission" date="2015-03" db="EMBL/GenBank/DDBJ databases">
        <title>Comparative genomics of Pseudomonas insights into diversity of traits involved in vanlence and defense.</title>
        <authorList>
            <person name="Qin Y."/>
        </authorList>
    </citation>
    <scope>NUCLEOTIDE SEQUENCE [LARGE SCALE GENOMIC DNA]</scope>
    <source>
        <strain evidence="5 6">C8</strain>
    </source>
</reference>
<evidence type="ECO:0000256" key="2">
    <source>
        <dbReference type="SAM" id="MobiDB-lite"/>
    </source>
</evidence>
<dbReference type="Gene3D" id="2.180.10.10">
    <property type="entry name" value="RHS repeat-associated core"/>
    <property type="match status" value="2"/>
</dbReference>
<dbReference type="RefSeq" id="WP_046039813.1">
    <property type="nucleotide sequence ID" value="NZ_LACC01000012.1"/>
</dbReference>